<reference evidence="1" key="2">
    <citation type="journal article" date="2023" name="Infect Dis Poverty">
        <title>Chromosome-scale genome of the human blood fluke Schistosoma mekongi and its implications for public health.</title>
        <authorList>
            <person name="Zhou M."/>
            <person name="Xu L."/>
            <person name="Xu D."/>
            <person name="Chen W."/>
            <person name="Khan J."/>
            <person name="Hu Y."/>
            <person name="Huang H."/>
            <person name="Wei H."/>
            <person name="Zhang Y."/>
            <person name="Chusongsang P."/>
            <person name="Tanasarnprasert K."/>
            <person name="Hu X."/>
            <person name="Limpanont Y."/>
            <person name="Lv Z."/>
        </authorList>
    </citation>
    <scope>NUCLEOTIDE SEQUENCE</scope>
    <source>
        <strain evidence="1">LV_2022a</strain>
    </source>
</reference>
<keyword evidence="2" id="KW-1185">Reference proteome</keyword>
<reference evidence="1" key="1">
    <citation type="submission" date="2022-04" db="EMBL/GenBank/DDBJ databases">
        <authorList>
            <person name="Xu L."/>
            <person name="Lv Z."/>
        </authorList>
    </citation>
    <scope>NUCLEOTIDE SEQUENCE</scope>
    <source>
        <strain evidence="1">LV_2022a</strain>
    </source>
</reference>
<sequence length="171" mass="20044">MEDESRKFCLPSINKHCCTFLREICFAYYTANTRNVINRTSKHSDCFESHKPTKSELQEALLNALCQLDRLKKYRLTQKTRIDQLQERLDHMGSELDSSVDTIRHHQTNYEAQKRRTSVEINHLRNQLAKTTVLLDQFKLFFTKANLSTTSLNSYDLNTFTTTFTTTNLPK</sequence>
<gene>
    <name evidence="1" type="ORF">MN116_005160</name>
</gene>
<evidence type="ECO:0000313" key="1">
    <source>
        <dbReference type="EMBL" id="KAK4471761.1"/>
    </source>
</evidence>
<proteinExistence type="predicted"/>
<accession>A0AAE2D559</accession>
<organism evidence="1 2">
    <name type="scientific">Schistosoma mekongi</name>
    <name type="common">Parasitic worm</name>
    <dbReference type="NCBI Taxonomy" id="38744"/>
    <lineage>
        <taxon>Eukaryota</taxon>
        <taxon>Metazoa</taxon>
        <taxon>Spiralia</taxon>
        <taxon>Lophotrochozoa</taxon>
        <taxon>Platyhelminthes</taxon>
        <taxon>Trematoda</taxon>
        <taxon>Digenea</taxon>
        <taxon>Strigeidida</taxon>
        <taxon>Schistosomatoidea</taxon>
        <taxon>Schistosomatidae</taxon>
        <taxon>Schistosoma</taxon>
    </lineage>
</organism>
<dbReference type="Proteomes" id="UP001292079">
    <property type="component" value="Unassembled WGS sequence"/>
</dbReference>
<comment type="caution">
    <text evidence="1">The sequence shown here is derived from an EMBL/GenBank/DDBJ whole genome shotgun (WGS) entry which is preliminary data.</text>
</comment>
<name>A0AAE2D559_SCHME</name>
<protein>
    <submittedName>
        <fullName evidence="1">Uncharacterized protein</fullName>
    </submittedName>
</protein>
<dbReference type="EMBL" id="JALJAT010000003">
    <property type="protein sequence ID" value="KAK4471761.1"/>
    <property type="molecule type" value="Genomic_DNA"/>
</dbReference>
<evidence type="ECO:0000313" key="2">
    <source>
        <dbReference type="Proteomes" id="UP001292079"/>
    </source>
</evidence>
<dbReference type="AlphaFoldDB" id="A0AAE2D559"/>